<proteinExistence type="predicted"/>
<name>A0A645A5H1_9ZZZZ</name>
<sequence>MFDEVAHPLTFRNFQLLLQILQLPGKNLGGLLRLRDNSVSAYERGVQLPEHLGGIVPHTAEIGFQKLIQLVHTDVMAGAAL</sequence>
<comment type="caution">
    <text evidence="1">The sequence shown here is derived from an EMBL/GenBank/DDBJ whole genome shotgun (WGS) entry which is preliminary data.</text>
</comment>
<reference evidence="1" key="1">
    <citation type="submission" date="2019-08" db="EMBL/GenBank/DDBJ databases">
        <authorList>
            <person name="Kucharzyk K."/>
            <person name="Murdoch R.W."/>
            <person name="Higgins S."/>
            <person name="Loffler F."/>
        </authorList>
    </citation>
    <scope>NUCLEOTIDE SEQUENCE</scope>
</reference>
<organism evidence="1">
    <name type="scientific">bioreactor metagenome</name>
    <dbReference type="NCBI Taxonomy" id="1076179"/>
    <lineage>
        <taxon>unclassified sequences</taxon>
        <taxon>metagenomes</taxon>
        <taxon>ecological metagenomes</taxon>
    </lineage>
</organism>
<gene>
    <name evidence="1" type="ORF">SDC9_92779</name>
</gene>
<dbReference type="AlphaFoldDB" id="A0A645A5H1"/>
<protein>
    <submittedName>
        <fullName evidence="1">Uncharacterized protein</fullName>
    </submittedName>
</protein>
<accession>A0A645A5H1</accession>
<evidence type="ECO:0000313" key="1">
    <source>
        <dbReference type="EMBL" id="MPM46083.1"/>
    </source>
</evidence>
<dbReference type="EMBL" id="VSSQ01011135">
    <property type="protein sequence ID" value="MPM46083.1"/>
    <property type="molecule type" value="Genomic_DNA"/>
</dbReference>